<dbReference type="OrthoDB" id="56768at2"/>
<name>A0A345C405_9BACI</name>
<feature type="domain" description="Cas12f1-like TNB" evidence="2">
    <location>
        <begin position="3"/>
        <end position="63"/>
    </location>
</feature>
<gene>
    <name evidence="3" type="ORF">DT065_09105</name>
</gene>
<sequence>MCTLLPSKCKNNGGTLVRIKPHYTSQDCSSCGKRVKKTLSVCMHVCKSCRTVLDRDHNAAINLEKVGLGLLDLCPTV</sequence>
<protein>
    <submittedName>
        <fullName evidence="3">Transposase</fullName>
    </submittedName>
</protein>
<dbReference type="KEGG" id="rue:DT065_09105"/>
<dbReference type="Proteomes" id="UP000252100">
    <property type="component" value="Chromosome"/>
</dbReference>
<accession>A0A345C405</accession>
<dbReference type="GO" id="GO:0003677">
    <property type="term" value="F:DNA binding"/>
    <property type="evidence" value="ECO:0007669"/>
    <property type="project" value="UniProtKB-KW"/>
</dbReference>
<reference evidence="3 4" key="1">
    <citation type="journal article" date="2018" name="J. Microbiol.">
        <title>Salicibibacter kimchii gen. nov., sp. nov., a moderately halophilic and alkalitolerant bacterium in the family Bacillaceae, isolated from kimchi.</title>
        <authorList>
            <person name="Jang J.Y."/>
            <person name="Oh Y.J."/>
            <person name="Lim S.K."/>
            <person name="Park H.K."/>
            <person name="Lee C."/>
            <person name="Kim J.Y."/>
            <person name="Lee M.A."/>
            <person name="Choi H.J."/>
        </authorList>
    </citation>
    <scope>NUCLEOTIDE SEQUENCE [LARGE SCALE GENOMIC DNA]</scope>
    <source>
        <strain evidence="3 4">NKC1-1</strain>
    </source>
</reference>
<evidence type="ECO:0000313" key="3">
    <source>
        <dbReference type="EMBL" id="AXF57936.1"/>
    </source>
</evidence>
<dbReference type="InterPro" id="IPR010095">
    <property type="entry name" value="Cas12f1-like_TNB"/>
</dbReference>
<proteinExistence type="predicted"/>
<dbReference type="AlphaFoldDB" id="A0A345C405"/>
<evidence type="ECO:0000259" key="2">
    <source>
        <dbReference type="Pfam" id="PF07282"/>
    </source>
</evidence>
<dbReference type="Pfam" id="PF07282">
    <property type="entry name" value="Cas12f1-like_TNB"/>
    <property type="match status" value="1"/>
</dbReference>
<keyword evidence="4" id="KW-1185">Reference proteome</keyword>
<evidence type="ECO:0000256" key="1">
    <source>
        <dbReference type="ARBA" id="ARBA00023125"/>
    </source>
</evidence>
<organism evidence="3 4">
    <name type="scientific">Salicibibacter kimchii</name>
    <dbReference type="NCBI Taxonomy" id="2099786"/>
    <lineage>
        <taxon>Bacteria</taxon>
        <taxon>Bacillati</taxon>
        <taxon>Bacillota</taxon>
        <taxon>Bacilli</taxon>
        <taxon>Bacillales</taxon>
        <taxon>Bacillaceae</taxon>
        <taxon>Salicibibacter</taxon>
    </lineage>
</organism>
<dbReference type="EMBL" id="CP031092">
    <property type="protein sequence ID" value="AXF57936.1"/>
    <property type="molecule type" value="Genomic_DNA"/>
</dbReference>
<evidence type="ECO:0000313" key="4">
    <source>
        <dbReference type="Proteomes" id="UP000252100"/>
    </source>
</evidence>
<keyword evidence="1" id="KW-0238">DNA-binding</keyword>